<evidence type="ECO:0000313" key="1">
    <source>
        <dbReference type="EMBL" id="EQD75289.1"/>
    </source>
</evidence>
<dbReference type="AlphaFoldDB" id="T1D1C0"/>
<gene>
    <name evidence="1" type="ORF">B1B_02202</name>
</gene>
<protein>
    <submittedName>
        <fullName evidence="1">Uncharacterized protein</fullName>
    </submittedName>
</protein>
<name>T1D1C0_9ZZZZ</name>
<organism evidence="1">
    <name type="scientific">mine drainage metagenome</name>
    <dbReference type="NCBI Taxonomy" id="410659"/>
    <lineage>
        <taxon>unclassified sequences</taxon>
        <taxon>metagenomes</taxon>
        <taxon>ecological metagenomes</taxon>
    </lineage>
</organism>
<dbReference type="EMBL" id="AUZY01001302">
    <property type="protein sequence ID" value="EQD75289.1"/>
    <property type="molecule type" value="Genomic_DNA"/>
</dbReference>
<sequence length="74" mass="8665">MINEEKPSPKSLEEYLSKGGFPEFVRYGKSGILRELLYDVLYRDIASRHNLRRNQAVTGNGTLSSFERWKRVFI</sequence>
<reference evidence="1" key="2">
    <citation type="journal article" date="2014" name="ISME J.">
        <title>Microbial stratification in low pH oxic and suboxic macroscopic growths along an acid mine drainage.</title>
        <authorList>
            <person name="Mendez-Garcia C."/>
            <person name="Mesa V."/>
            <person name="Sprenger R.R."/>
            <person name="Richter M."/>
            <person name="Diez M.S."/>
            <person name="Solano J."/>
            <person name="Bargiela R."/>
            <person name="Golyshina O.V."/>
            <person name="Manteca A."/>
            <person name="Ramos J.L."/>
            <person name="Gallego J.R."/>
            <person name="Llorente I."/>
            <person name="Martins Dos Santos V.A."/>
            <person name="Jensen O.N."/>
            <person name="Pelaez A.I."/>
            <person name="Sanchez J."/>
            <person name="Ferrer M."/>
        </authorList>
    </citation>
    <scope>NUCLEOTIDE SEQUENCE</scope>
</reference>
<proteinExistence type="predicted"/>
<accession>T1D1C0</accession>
<comment type="caution">
    <text evidence="1">The sequence shown here is derived from an EMBL/GenBank/DDBJ whole genome shotgun (WGS) entry which is preliminary data.</text>
</comment>
<reference evidence="1" key="1">
    <citation type="submission" date="2013-08" db="EMBL/GenBank/DDBJ databases">
        <authorList>
            <person name="Mendez C."/>
            <person name="Richter M."/>
            <person name="Ferrer M."/>
            <person name="Sanchez J."/>
        </authorList>
    </citation>
    <scope>NUCLEOTIDE SEQUENCE</scope>
</reference>